<gene>
    <name evidence="2" type="ORF">HM131_11290</name>
</gene>
<dbReference type="Pfam" id="PF09963">
    <property type="entry name" value="DUF2197"/>
    <property type="match status" value="1"/>
</dbReference>
<dbReference type="STRING" id="402384.HM131_11290"/>
<dbReference type="AlphaFoldDB" id="A0A1W5ZVS3"/>
<dbReference type="Proteomes" id="UP000192527">
    <property type="component" value="Chromosome"/>
</dbReference>
<proteinExistence type="predicted"/>
<name>A0A1W5ZVS3_9BACI</name>
<dbReference type="KEGG" id="hmn:HM131_11290"/>
<evidence type="ECO:0000313" key="3">
    <source>
        <dbReference type="Proteomes" id="UP000192527"/>
    </source>
</evidence>
<sequence length="64" mass="7418">MMNVTCFFCKKEYSINSSDDQYFKIKKNPKASYVCKDCNTSMQKEAQRSTGLNPDAIDPYSKYL</sequence>
<reference evidence="2 3" key="1">
    <citation type="submission" date="2017-04" db="EMBL/GenBank/DDBJ databases">
        <title>The whole genome sequencing and assembly of Halobacillus mangrovi strain.</title>
        <authorList>
            <person name="Lee S.-J."/>
            <person name="Park M.-K."/>
            <person name="Kim J.-Y."/>
            <person name="Lee Y.-J."/>
            <person name="Yi H."/>
            <person name="Bahn Y.-S."/>
            <person name="Kim J.F."/>
            <person name="Lee D.-W."/>
        </authorList>
    </citation>
    <scope>NUCLEOTIDE SEQUENCE [LARGE SCALE GENOMIC DNA]</scope>
    <source>
        <strain evidence="2 3">KTB 131</strain>
    </source>
</reference>
<protein>
    <recommendedName>
        <fullName evidence="4">DUF2197 domain-containing protein</fullName>
    </recommendedName>
</protein>
<evidence type="ECO:0000313" key="2">
    <source>
        <dbReference type="EMBL" id="ARI77388.1"/>
    </source>
</evidence>
<accession>A0A1W5ZVS3</accession>
<dbReference type="InterPro" id="IPR019241">
    <property type="entry name" value="DUF2197"/>
</dbReference>
<dbReference type="OrthoDB" id="2989868at2"/>
<evidence type="ECO:0000256" key="1">
    <source>
        <dbReference type="SAM" id="MobiDB-lite"/>
    </source>
</evidence>
<keyword evidence="3" id="KW-1185">Reference proteome</keyword>
<dbReference type="EMBL" id="CP020772">
    <property type="protein sequence ID" value="ARI77388.1"/>
    <property type="molecule type" value="Genomic_DNA"/>
</dbReference>
<dbReference type="RefSeq" id="WP_085029857.1">
    <property type="nucleotide sequence ID" value="NZ_CP020772.1"/>
</dbReference>
<organism evidence="2 3">
    <name type="scientific">Halobacillus mangrovi</name>
    <dbReference type="NCBI Taxonomy" id="402384"/>
    <lineage>
        <taxon>Bacteria</taxon>
        <taxon>Bacillati</taxon>
        <taxon>Bacillota</taxon>
        <taxon>Bacilli</taxon>
        <taxon>Bacillales</taxon>
        <taxon>Bacillaceae</taxon>
        <taxon>Halobacillus</taxon>
    </lineage>
</organism>
<evidence type="ECO:0008006" key="4">
    <source>
        <dbReference type="Google" id="ProtNLM"/>
    </source>
</evidence>
<feature type="region of interest" description="Disordered" evidence="1">
    <location>
        <begin position="44"/>
        <end position="64"/>
    </location>
</feature>